<sequence>MNTESDIINFSKPAQKRAGKHSADTSGQVVKTDILQGIYRMMLLIRRAEETLQKLFLDGKVPGFLHLSIGQEAVAAAVSSCLGARDTVSSNHRGHGHTIAKGVALEGFFAEILGKATGLCKGRGGSMHVADLKIGMLGANGIVGAGIPITTGSALALKLQGEGHIAVVYFGDGALAEGVVHECFNIAKLWSLPVLFVCENNGWSEFSPTDRQLATSLRQMATAYGISYDEVDGNDARDVRASAEATISVMRSEARPAILECRTTRVRGHFEGDKQDYRHADEAAEMAARDPLLVTRRQLKSEGVADDWFTRLAETTEAEIDTALAAALAAPEPNPKDILADVYTVSGGRHG</sequence>
<evidence type="ECO:0000256" key="2">
    <source>
        <dbReference type="ARBA" id="ARBA00023002"/>
    </source>
</evidence>
<dbReference type="CDD" id="cd02000">
    <property type="entry name" value="TPP_E1_PDC_ADC_BCADC"/>
    <property type="match status" value="1"/>
</dbReference>
<dbReference type="GO" id="GO:0006086">
    <property type="term" value="P:pyruvate decarboxylation to acetyl-CoA"/>
    <property type="evidence" value="ECO:0007669"/>
    <property type="project" value="TreeGrafter"/>
</dbReference>
<feature type="domain" description="Dehydrogenase E1 component" evidence="7">
    <location>
        <begin position="41"/>
        <end position="336"/>
    </location>
</feature>
<organism evidence="8 9">
    <name type="scientific">Rhizobium rhizogenes NBRC 13257</name>
    <dbReference type="NCBI Taxonomy" id="1220581"/>
    <lineage>
        <taxon>Bacteria</taxon>
        <taxon>Pseudomonadati</taxon>
        <taxon>Pseudomonadota</taxon>
        <taxon>Alphaproteobacteria</taxon>
        <taxon>Hyphomicrobiales</taxon>
        <taxon>Rhizobiaceae</taxon>
        <taxon>Rhizobium/Agrobacterium group</taxon>
        <taxon>Rhizobium</taxon>
    </lineage>
</organism>
<evidence type="ECO:0000256" key="3">
    <source>
        <dbReference type="ARBA" id="ARBA00023052"/>
    </source>
</evidence>
<reference evidence="8 9" key="1">
    <citation type="submission" date="2014-05" db="EMBL/GenBank/DDBJ databases">
        <title>Whole genome shotgun sequence of Rhizobium rhizogenes NBRC 13257.</title>
        <authorList>
            <person name="Katano-Makiyama Y."/>
            <person name="Hosoyama A."/>
            <person name="Hashimoto M."/>
            <person name="Hosoyama Y."/>
            <person name="Noguchi M."/>
            <person name="Tsuchikane K."/>
            <person name="Kimura A."/>
            <person name="Ohji S."/>
            <person name="Ichikawa N."/>
            <person name="Yamazoe A."/>
            <person name="Fujita N."/>
        </authorList>
    </citation>
    <scope>NUCLEOTIDE SEQUENCE [LARGE SCALE GENOMIC DNA]</scope>
    <source>
        <strain evidence="8 9">NBRC 13257</strain>
    </source>
</reference>
<dbReference type="InterPro" id="IPR050642">
    <property type="entry name" value="PDH_E1_Alpha_Subunit"/>
</dbReference>
<dbReference type="PANTHER" id="PTHR11516:SF60">
    <property type="entry name" value="PYRUVATE DEHYDROGENASE E1 COMPONENT SUBUNIT ALPHA"/>
    <property type="match status" value="1"/>
</dbReference>
<evidence type="ECO:0000313" key="8">
    <source>
        <dbReference type="EMBL" id="GAJ97108.1"/>
    </source>
</evidence>
<keyword evidence="3" id="KW-0786">Thiamine pyrophosphate</keyword>
<feature type="region of interest" description="Disordered" evidence="6">
    <location>
        <begin position="1"/>
        <end position="24"/>
    </location>
</feature>
<proteinExistence type="predicted"/>
<comment type="function">
    <text evidence="4">The pyruvate dehydrogenase complex catalyzes the overall conversion of pyruvate to acetyl-CoA and CO(2). It contains multiple copies of three enzymatic components: pyruvate dehydrogenase (E1), dihydrolipoamide acetyltransferase (E2) and lipoamide dehydrogenase (E3).</text>
</comment>
<accession>A0AA87UD71</accession>
<comment type="catalytic activity">
    <reaction evidence="5">
        <text>N(6)-[(R)-lipoyl]-L-lysyl-[protein] + pyruvate + H(+) = N(6)-[(R)-S(8)-acetyldihydrolipoyl]-L-lysyl-[protein] + CO2</text>
        <dbReference type="Rhea" id="RHEA:19189"/>
        <dbReference type="Rhea" id="RHEA-COMP:10474"/>
        <dbReference type="Rhea" id="RHEA-COMP:10478"/>
        <dbReference type="ChEBI" id="CHEBI:15361"/>
        <dbReference type="ChEBI" id="CHEBI:15378"/>
        <dbReference type="ChEBI" id="CHEBI:16526"/>
        <dbReference type="ChEBI" id="CHEBI:83099"/>
        <dbReference type="ChEBI" id="CHEBI:83111"/>
        <dbReference type="EC" id="1.2.4.1"/>
    </reaction>
</comment>
<dbReference type="GO" id="GO:0004739">
    <property type="term" value="F:pyruvate dehydrogenase (acetyl-transferring) activity"/>
    <property type="evidence" value="ECO:0007669"/>
    <property type="project" value="UniProtKB-EC"/>
</dbReference>
<dbReference type="SUPFAM" id="SSF52518">
    <property type="entry name" value="Thiamin diphosphate-binding fold (THDP-binding)"/>
    <property type="match status" value="1"/>
</dbReference>
<evidence type="ECO:0000256" key="6">
    <source>
        <dbReference type="SAM" id="MobiDB-lite"/>
    </source>
</evidence>
<dbReference type="InterPro" id="IPR001017">
    <property type="entry name" value="DH_E1"/>
</dbReference>
<gene>
    <name evidence="8" type="primary">acoA</name>
    <name evidence="8" type="ORF">RRH01S_32_00080</name>
</gene>
<keyword evidence="2" id="KW-0560">Oxidoreductase</keyword>
<dbReference type="AlphaFoldDB" id="A0AA87UD71"/>
<dbReference type="PANTHER" id="PTHR11516">
    <property type="entry name" value="PYRUVATE DEHYDROGENASE E1 COMPONENT, ALPHA SUBUNIT BACTERIAL AND ORGANELLAR"/>
    <property type="match status" value="1"/>
</dbReference>
<dbReference type="Pfam" id="PF00676">
    <property type="entry name" value="E1_dh"/>
    <property type="match status" value="1"/>
</dbReference>
<evidence type="ECO:0000256" key="1">
    <source>
        <dbReference type="ARBA" id="ARBA00001964"/>
    </source>
</evidence>
<comment type="caution">
    <text evidence="8">The sequence shown here is derived from an EMBL/GenBank/DDBJ whole genome shotgun (WGS) entry which is preliminary data.</text>
</comment>
<protein>
    <submittedName>
        <fullName evidence="8">Acetoin dehydrogenase E1 alpha subunit</fullName>
    </submittedName>
</protein>
<dbReference type="Gene3D" id="3.40.50.970">
    <property type="match status" value="1"/>
</dbReference>
<evidence type="ECO:0000313" key="9">
    <source>
        <dbReference type="Proteomes" id="UP000026941"/>
    </source>
</evidence>
<evidence type="ECO:0000259" key="7">
    <source>
        <dbReference type="Pfam" id="PF00676"/>
    </source>
</evidence>
<dbReference type="EMBL" id="BAYX01000032">
    <property type="protein sequence ID" value="GAJ97108.1"/>
    <property type="molecule type" value="Genomic_DNA"/>
</dbReference>
<evidence type="ECO:0000256" key="4">
    <source>
        <dbReference type="ARBA" id="ARBA00025211"/>
    </source>
</evidence>
<dbReference type="InterPro" id="IPR029061">
    <property type="entry name" value="THDP-binding"/>
</dbReference>
<name>A0AA87UD71_RHIRH</name>
<dbReference type="Proteomes" id="UP000026941">
    <property type="component" value="Unassembled WGS sequence"/>
</dbReference>
<evidence type="ECO:0000256" key="5">
    <source>
        <dbReference type="ARBA" id="ARBA00051231"/>
    </source>
</evidence>
<comment type="cofactor">
    <cofactor evidence="1">
        <name>thiamine diphosphate</name>
        <dbReference type="ChEBI" id="CHEBI:58937"/>
    </cofactor>
</comment>